<dbReference type="AlphaFoldDB" id="A0A9P7ACC2"/>
<dbReference type="RefSeq" id="XP_041153982.1">
    <property type="nucleotide sequence ID" value="XM_041307627.1"/>
</dbReference>
<dbReference type="GeneID" id="64601391"/>
<evidence type="ECO:0000313" key="3">
    <source>
        <dbReference type="EMBL" id="KAG1786547.1"/>
    </source>
</evidence>
<dbReference type="Proteomes" id="UP000719766">
    <property type="component" value="Unassembled WGS sequence"/>
</dbReference>
<feature type="compositionally biased region" description="Low complexity" evidence="2">
    <location>
        <begin position="592"/>
        <end position="602"/>
    </location>
</feature>
<feature type="compositionally biased region" description="Acidic residues" evidence="2">
    <location>
        <begin position="388"/>
        <end position="401"/>
    </location>
</feature>
<protein>
    <submittedName>
        <fullName evidence="3">Uncharacterized protein</fullName>
    </submittedName>
</protein>
<accession>A0A9P7ACC2</accession>
<reference evidence="3" key="1">
    <citation type="journal article" date="2020" name="New Phytol.">
        <title>Comparative genomics reveals dynamic genome evolution in host specialist ectomycorrhizal fungi.</title>
        <authorList>
            <person name="Lofgren L.A."/>
            <person name="Nguyen N.H."/>
            <person name="Vilgalys R."/>
            <person name="Ruytinx J."/>
            <person name="Liao H.L."/>
            <person name="Branco S."/>
            <person name="Kuo A."/>
            <person name="LaButti K."/>
            <person name="Lipzen A."/>
            <person name="Andreopoulos W."/>
            <person name="Pangilinan J."/>
            <person name="Riley R."/>
            <person name="Hundley H."/>
            <person name="Na H."/>
            <person name="Barry K."/>
            <person name="Grigoriev I.V."/>
            <person name="Stajich J.E."/>
            <person name="Kennedy P.G."/>
        </authorList>
    </citation>
    <scope>NUCLEOTIDE SEQUENCE</scope>
    <source>
        <strain evidence="3">S12</strain>
    </source>
</reference>
<feature type="region of interest" description="Disordered" evidence="2">
    <location>
        <begin position="459"/>
        <end position="481"/>
    </location>
</feature>
<feature type="coiled-coil region" evidence="1">
    <location>
        <begin position="256"/>
        <end position="283"/>
    </location>
</feature>
<evidence type="ECO:0000256" key="2">
    <source>
        <dbReference type="SAM" id="MobiDB-lite"/>
    </source>
</evidence>
<sequence>MSMSQTTVLSLEQHQMLKSFIPAFKIAKNGSVDELETFWDSVESQFFMMWPERAVHYPEILLTEELSSLEQAIVNRAIILRRRRIQWFIHMNYLFRESSTRPTTLKSYFAVKKYKRKYEDFWSDINIKFFEHWPERNALFGDLPDNEVLTPEQNEDLAQAVAETKKQLITWYRWQTNLSCLGRRNGVRGVLKFDTVLAGGVEMKGTCAPQKMDIYSSKFYEKKIKHVADKAIQEQNITKRGPKLNKRRDIVRQMYMAESEEVKAKIERKYSKAKAKYAKTRTNLQKKKAPKVDEETKTKAICELGPMLDRILQYLGHIMGGWKFTMLMGGHDPSTGKVSVFNYHIGELESSAQFDQAYNNFDSMQSTFLSFVKDAIVFDSAFSHEADSVEDLDDSIDEDDKDTSSDSVAGDDSGVHESSWDQGLYRMDEPDDSLTGITMASSDHTITSLLSSSDALPDTGNALGHTLPGTGNAPGHASPAPVSNPLQVFQYSHQVPYDSLLNADPAAFDPYSFINNAPPEVILALKALDFLSSDGFTFPDLSHLDTNYIPITEVTLPAVPFSNTNITPSLTPTPTPLWTPMPTPLWTPAPTPSLTLVATPSSTPAPTPLLNPVSTPSLTPAPTPSLNPTPAPSSTPAPAPSSTPAPNPSSTPAPNPSQQQQSRRVGGGKRNHAKMVDSSQPPDATAPEGSRLHHHHVAFNPRERDNAIGDPIPRNDCRHSENGGSHKRAQRS</sequence>
<feature type="region of interest" description="Disordered" evidence="2">
    <location>
        <begin position="592"/>
        <end position="732"/>
    </location>
</feature>
<keyword evidence="4" id="KW-1185">Reference proteome</keyword>
<keyword evidence="1" id="KW-0175">Coiled coil</keyword>
<dbReference type="EMBL" id="JABBWE010000091">
    <property type="protein sequence ID" value="KAG1786547.1"/>
    <property type="molecule type" value="Genomic_DNA"/>
</dbReference>
<feature type="compositionally biased region" description="Pro residues" evidence="2">
    <location>
        <begin position="619"/>
        <end position="655"/>
    </location>
</feature>
<feature type="compositionally biased region" description="Basic and acidic residues" evidence="2">
    <location>
        <begin position="701"/>
        <end position="721"/>
    </location>
</feature>
<name>A0A9P7ACC2_9AGAM</name>
<feature type="region of interest" description="Disordered" evidence="2">
    <location>
        <begin position="388"/>
        <end position="438"/>
    </location>
</feature>
<organism evidence="3 4">
    <name type="scientific">Suillus plorans</name>
    <dbReference type="NCBI Taxonomy" id="116603"/>
    <lineage>
        <taxon>Eukaryota</taxon>
        <taxon>Fungi</taxon>
        <taxon>Dikarya</taxon>
        <taxon>Basidiomycota</taxon>
        <taxon>Agaricomycotina</taxon>
        <taxon>Agaricomycetes</taxon>
        <taxon>Agaricomycetidae</taxon>
        <taxon>Boletales</taxon>
        <taxon>Suillineae</taxon>
        <taxon>Suillaceae</taxon>
        <taxon>Suillus</taxon>
    </lineage>
</organism>
<dbReference type="OrthoDB" id="2680122at2759"/>
<evidence type="ECO:0000256" key="1">
    <source>
        <dbReference type="SAM" id="Coils"/>
    </source>
</evidence>
<gene>
    <name evidence="3" type="ORF">HD556DRAFT_1449637</name>
</gene>
<proteinExistence type="predicted"/>
<comment type="caution">
    <text evidence="3">The sequence shown here is derived from an EMBL/GenBank/DDBJ whole genome shotgun (WGS) entry which is preliminary data.</text>
</comment>
<evidence type="ECO:0000313" key="4">
    <source>
        <dbReference type="Proteomes" id="UP000719766"/>
    </source>
</evidence>